<dbReference type="STRING" id="47500.AF333_20205"/>
<evidence type="ECO:0000313" key="4">
    <source>
        <dbReference type="EMBL" id="SDK49382.1"/>
    </source>
</evidence>
<dbReference type="EMBL" id="LGUG01000004">
    <property type="protein sequence ID" value="KON97443.1"/>
    <property type="molecule type" value="Genomic_DNA"/>
</dbReference>
<dbReference type="Gene3D" id="1.10.1900.10">
    <property type="entry name" value="c-terminal domain of poly(a) binding protein"/>
    <property type="match status" value="1"/>
</dbReference>
<dbReference type="RefSeq" id="WP_043068746.1">
    <property type="nucleotide sequence ID" value="NZ_BJOA01000256.1"/>
</dbReference>
<feature type="transmembrane region" description="Helical" evidence="1">
    <location>
        <begin position="171"/>
        <end position="192"/>
    </location>
</feature>
<dbReference type="Proteomes" id="UP000182836">
    <property type="component" value="Unassembled WGS sequence"/>
</dbReference>
<reference evidence="4 6" key="2">
    <citation type="submission" date="2016-10" db="EMBL/GenBank/DDBJ databases">
        <authorList>
            <person name="de Groot N.N."/>
        </authorList>
    </citation>
    <scope>NUCLEOTIDE SEQUENCE [LARGE SCALE GENOMIC DNA]</scope>
    <source>
        <strain evidence="4 6">DSM 2895</strain>
    </source>
</reference>
<keyword evidence="1" id="KW-0472">Membrane</keyword>
<reference evidence="3 5" key="1">
    <citation type="submission" date="2015-07" db="EMBL/GenBank/DDBJ databases">
        <title>Fjat-14205 dsm 2895.</title>
        <authorList>
            <person name="Liu B."/>
            <person name="Wang J."/>
            <person name="Zhu Y."/>
            <person name="Liu G."/>
            <person name="Chen Q."/>
            <person name="Chen Z."/>
            <person name="Lan J."/>
            <person name="Che J."/>
            <person name="Ge C."/>
            <person name="Shi H."/>
            <person name="Pan Z."/>
            <person name="Liu X."/>
        </authorList>
    </citation>
    <scope>NUCLEOTIDE SEQUENCE [LARGE SCALE GENOMIC DNA]</scope>
    <source>
        <strain evidence="3 5">DSM 2895</strain>
    </source>
</reference>
<evidence type="ECO:0000313" key="5">
    <source>
        <dbReference type="Proteomes" id="UP000037269"/>
    </source>
</evidence>
<accession>A0A0D1X869</accession>
<evidence type="ECO:0000259" key="2">
    <source>
        <dbReference type="Pfam" id="PF08006"/>
    </source>
</evidence>
<feature type="transmembrane region" description="Helical" evidence="1">
    <location>
        <begin position="108"/>
        <end position="127"/>
    </location>
</feature>
<sequence>MKISRDSREFLENLRIYLFSSGKNEKEIEEIIGELEDHLYEAERDGKNVGDIIGKMPKEYMEQIANEMSVDIKGLLKYIPIIVIGAFSYILMGDAIRGELEYSLIDMIGYPFISLFTLLLTSVLFKYVASNKISKIKEWIMFGIVGSTPLALFMTLIFLDRYYDTPTIQFGVIGNIIAIVFSILVFVGVAIWSKTWVSIILPIILFLPEFVISKTNLQESTKVILIGIIVTVCFVIYTLTVIKLEKNNVKKLTEQ</sequence>
<keyword evidence="1" id="KW-0812">Transmembrane</keyword>
<dbReference type="SUPFAM" id="SSF158560">
    <property type="entry name" value="BH3980-like"/>
    <property type="match status" value="1"/>
</dbReference>
<dbReference type="PANTHER" id="PTHR41307">
    <property type="entry name" value="MEMBRANE PROTEIN-RELATED"/>
    <property type="match status" value="1"/>
</dbReference>
<feature type="transmembrane region" description="Helical" evidence="1">
    <location>
        <begin position="199"/>
        <end position="217"/>
    </location>
</feature>
<organism evidence="3 5">
    <name type="scientific">Aneurinibacillus migulanus</name>
    <name type="common">Bacillus migulanus</name>
    <dbReference type="NCBI Taxonomy" id="47500"/>
    <lineage>
        <taxon>Bacteria</taxon>
        <taxon>Bacillati</taxon>
        <taxon>Bacillota</taxon>
        <taxon>Bacilli</taxon>
        <taxon>Bacillales</taxon>
        <taxon>Paenibacillaceae</taxon>
        <taxon>Aneurinibacillus group</taxon>
        <taxon>Aneurinibacillus</taxon>
    </lineage>
</organism>
<dbReference type="Pfam" id="PF08006">
    <property type="entry name" value="HAAS_TM"/>
    <property type="match status" value="1"/>
</dbReference>
<dbReference type="PANTHER" id="PTHR41307:SF1">
    <property type="entry name" value="MEMBRANE PROTEIN"/>
    <property type="match status" value="1"/>
</dbReference>
<evidence type="ECO:0000313" key="3">
    <source>
        <dbReference type="EMBL" id="KON97443.1"/>
    </source>
</evidence>
<dbReference type="OrthoDB" id="1750748at2"/>
<keyword evidence="1" id="KW-1133">Transmembrane helix</keyword>
<dbReference type="EMBL" id="FNED01000061">
    <property type="protein sequence ID" value="SDK49382.1"/>
    <property type="molecule type" value="Genomic_DNA"/>
</dbReference>
<dbReference type="PATRIC" id="fig|47500.8.peg.4352"/>
<dbReference type="Proteomes" id="UP000037269">
    <property type="component" value="Unassembled WGS sequence"/>
</dbReference>
<feature type="transmembrane region" description="Helical" evidence="1">
    <location>
        <begin position="223"/>
        <end position="242"/>
    </location>
</feature>
<name>A0A0D1X869_ANEMI</name>
<evidence type="ECO:0000313" key="6">
    <source>
        <dbReference type="Proteomes" id="UP000182836"/>
    </source>
</evidence>
<protein>
    <recommendedName>
        <fullName evidence="2">HAAS transmembrane region domain-containing protein</fullName>
    </recommendedName>
</protein>
<dbReference type="GeneID" id="42307476"/>
<feature type="transmembrane region" description="Helical" evidence="1">
    <location>
        <begin position="75"/>
        <end position="96"/>
    </location>
</feature>
<dbReference type="AlphaFoldDB" id="A0A0D1X869"/>
<proteinExistence type="predicted"/>
<keyword evidence="5" id="KW-1185">Reference proteome</keyword>
<evidence type="ECO:0000256" key="1">
    <source>
        <dbReference type="SAM" id="Phobius"/>
    </source>
</evidence>
<dbReference type="InterPro" id="IPR012963">
    <property type="entry name" value="HAAS_TM"/>
</dbReference>
<feature type="transmembrane region" description="Helical" evidence="1">
    <location>
        <begin position="139"/>
        <end position="159"/>
    </location>
</feature>
<feature type="domain" description="HAAS transmembrane region" evidence="2">
    <location>
        <begin position="89"/>
        <end position="204"/>
    </location>
</feature>
<gene>
    <name evidence="3" type="ORF">AF333_20205</name>
    <name evidence="4" type="ORF">SAMN04487909_1619</name>
</gene>